<name>A0A838CR68_9BACI</name>
<organism evidence="1 2">
    <name type="scientific">Halobacillus locisalis</name>
    <dbReference type="NCBI Taxonomy" id="220753"/>
    <lineage>
        <taxon>Bacteria</taxon>
        <taxon>Bacillati</taxon>
        <taxon>Bacillota</taxon>
        <taxon>Bacilli</taxon>
        <taxon>Bacillales</taxon>
        <taxon>Bacillaceae</taxon>
        <taxon>Halobacillus</taxon>
    </lineage>
</organism>
<dbReference type="RefSeq" id="WP_181471557.1">
    <property type="nucleotide sequence ID" value="NZ_JACEFG010000001.1"/>
</dbReference>
<keyword evidence="2" id="KW-1185">Reference proteome</keyword>
<accession>A0A838CR68</accession>
<dbReference type="Proteomes" id="UP000571017">
    <property type="component" value="Unassembled WGS sequence"/>
</dbReference>
<dbReference type="InterPro" id="IPR035945">
    <property type="entry name" value="YhaI-like_sf"/>
</dbReference>
<comment type="caution">
    <text evidence="1">The sequence shown here is derived from an EMBL/GenBank/DDBJ whole genome shotgun (WGS) entry which is preliminary data.</text>
</comment>
<gene>
    <name evidence="1" type="ORF">H0266_06550</name>
</gene>
<reference evidence="1 2" key="1">
    <citation type="journal article" date="2004" name="Extremophiles">
        <title>Halobacillus locisalis sp. nov., a halophilic bacterium isolated from a marine solar saltern of the Yellow Sea in Korea.</title>
        <authorList>
            <person name="Yoon J.H."/>
            <person name="Kang K.H."/>
            <person name="Oh T.K."/>
            <person name="Park Y.H."/>
        </authorList>
    </citation>
    <scope>NUCLEOTIDE SEQUENCE [LARGE SCALE GENOMIC DNA]</scope>
    <source>
        <strain evidence="1 2">KCTC 3788</strain>
    </source>
</reference>
<dbReference type="SUPFAM" id="SSF109915">
    <property type="entry name" value="Hypothetical protein YhaI"/>
    <property type="match status" value="1"/>
</dbReference>
<protein>
    <submittedName>
        <fullName evidence="1">DUF1878 family protein</fullName>
    </submittedName>
</protein>
<evidence type="ECO:0000313" key="1">
    <source>
        <dbReference type="EMBL" id="MBA2174567.1"/>
    </source>
</evidence>
<dbReference type="Gene3D" id="1.10.3750.10">
    <property type="entry name" value="YhaI-like"/>
    <property type="match status" value="1"/>
</dbReference>
<sequence length="110" mass="13330">MKTENCCETFHFQMQLLLNIEELQRYPFTKMVIEKNLTEHEYVETMKLLESLHETYIEEQEEGFVHHEPLLLHYAGMLCYKLSIEESIEAIYHEGMYPDLMKTLRKYVHN</sequence>
<evidence type="ECO:0000313" key="2">
    <source>
        <dbReference type="Proteomes" id="UP000571017"/>
    </source>
</evidence>
<dbReference type="Pfam" id="PF08963">
    <property type="entry name" value="DUF1878"/>
    <property type="match status" value="1"/>
</dbReference>
<dbReference type="AlphaFoldDB" id="A0A838CR68"/>
<dbReference type="EMBL" id="JACEFG010000001">
    <property type="protein sequence ID" value="MBA2174567.1"/>
    <property type="molecule type" value="Genomic_DNA"/>
</dbReference>
<dbReference type="InterPro" id="IPR015058">
    <property type="entry name" value="DUF1878"/>
</dbReference>
<proteinExistence type="predicted"/>